<feature type="transmembrane region" description="Helical" evidence="8">
    <location>
        <begin position="203"/>
        <end position="222"/>
    </location>
</feature>
<sequence length="434" mass="49173">MDAASKAKGNDQHCCVPLCNANSRRHMELSFHRFPQTDNKRNLWIQAIRRGPGPMFNVISTKLSVNIISDQTVVCSRHFKPTDFKWTPVRKTLKPDSVPSIFDWSNQVTPRREIFKHPVPQKRPRSASEDEAGDDAADLGCEPIPEFQDGDLSLCAFDEISSPRVLELEKTLQEKEEEIQRLQEKLQIERFGIFRFSKDDSMISFYTGFVSMAIFTTFFNFIKPAANSMTSYYYKSVDTVNVTVGRQRNMLLIDELFMFLCRLKCGLITQDLAVRFNCHISTVSRSFNTWPNKDNIEAKMPNVFKMLYPSTRVVIDCTEIKTERPSSLALGSKCYSSYKSSHTWKGLVGIAPHGALTFVSSLYTGSMSDVEITKLCGLIELLESGDSIMADKGFVLNKVLDDTGITVNTPPFLMSHGQFSRQEVEETQTIAKLN</sequence>
<dbReference type="Proteomes" id="UP000507470">
    <property type="component" value="Unassembled WGS sequence"/>
</dbReference>
<keyword evidence="8" id="KW-0812">Transmembrane</keyword>
<dbReference type="PANTHER" id="PTHR23080">
    <property type="entry name" value="THAP DOMAIN PROTEIN"/>
    <property type="match status" value="1"/>
</dbReference>
<evidence type="ECO:0000256" key="8">
    <source>
        <dbReference type="SAM" id="Phobius"/>
    </source>
</evidence>
<feature type="coiled-coil region" evidence="7">
    <location>
        <begin position="165"/>
        <end position="192"/>
    </location>
</feature>
<proteinExistence type="predicted"/>
<evidence type="ECO:0000256" key="1">
    <source>
        <dbReference type="ARBA" id="ARBA00001968"/>
    </source>
</evidence>
<feature type="domain" description="THAP-type" evidence="9">
    <location>
        <begin position="10"/>
        <end position="102"/>
    </location>
</feature>
<dbReference type="OrthoDB" id="6087056at2759"/>
<dbReference type="Pfam" id="PF13359">
    <property type="entry name" value="DDE_Tnp_4"/>
    <property type="match status" value="1"/>
</dbReference>
<evidence type="ECO:0000256" key="3">
    <source>
        <dbReference type="ARBA" id="ARBA00022771"/>
    </source>
</evidence>
<keyword evidence="3 6" id="KW-0863">Zinc-finger</keyword>
<evidence type="ECO:0000256" key="4">
    <source>
        <dbReference type="ARBA" id="ARBA00022833"/>
    </source>
</evidence>
<dbReference type="InterPro" id="IPR006612">
    <property type="entry name" value="THAP_Znf"/>
</dbReference>
<dbReference type="PROSITE" id="PS50950">
    <property type="entry name" value="ZF_THAP"/>
    <property type="match status" value="1"/>
</dbReference>
<dbReference type="InterPro" id="IPR027806">
    <property type="entry name" value="HARBI1_dom"/>
</dbReference>
<evidence type="ECO:0000256" key="5">
    <source>
        <dbReference type="ARBA" id="ARBA00023125"/>
    </source>
</evidence>
<gene>
    <name evidence="10" type="ORF">MCOR_19487</name>
</gene>
<evidence type="ECO:0000256" key="2">
    <source>
        <dbReference type="ARBA" id="ARBA00022723"/>
    </source>
</evidence>
<keyword evidence="11" id="KW-1185">Reference proteome</keyword>
<evidence type="ECO:0000259" key="9">
    <source>
        <dbReference type="PROSITE" id="PS50950"/>
    </source>
</evidence>
<reference evidence="10 11" key="1">
    <citation type="submission" date="2020-06" db="EMBL/GenBank/DDBJ databases">
        <authorList>
            <person name="Li R."/>
            <person name="Bekaert M."/>
        </authorList>
    </citation>
    <scope>NUCLEOTIDE SEQUENCE [LARGE SCALE GENOMIC DNA]</scope>
    <source>
        <strain evidence="11">wild</strain>
    </source>
</reference>
<dbReference type="Gene3D" id="6.20.210.20">
    <property type="entry name" value="THAP domain"/>
    <property type="match status" value="1"/>
</dbReference>
<evidence type="ECO:0000313" key="11">
    <source>
        <dbReference type="Proteomes" id="UP000507470"/>
    </source>
</evidence>
<dbReference type="GO" id="GO:0003677">
    <property type="term" value="F:DNA binding"/>
    <property type="evidence" value="ECO:0007669"/>
    <property type="project" value="UniProtKB-UniRule"/>
</dbReference>
<keyword evidence="8" id="KW-0472">Membrane</keyword>
<dbReference type="Pfam" id="PF13613">
    <property type="entry name" value="HTH_Tnp_4"/>
    <property type="match status" value="1"/>
</dbReference>
<dbReference type="AlphaFoldDB" id="A0A6J8BLT6"/>
<dbReference type="EMBL" id="CACVKT020003445">
    <property type="protein sequence ID" value="CAC5383774.1"/>
    <property type="molecule type" value="Genomic_DNA"/>
</dbReference>
<accession>A0A6J8BLT6</accession>
<keyword evidence="5 6" id="KW-0238">DNA-binding</keyword>
<organism evidence="10 11">
    <name type="scientific">Mytilus coruscus</name>
    <name type="common">Sea mussel</name>
    <dbReference type="NCBI Taxonomy" id="42192"/>
    <lineage>
        <taxon>Eukaryota</taxon>
        <taxon>Metazoa</taxon>
        <taxon>Spiralia</taxon>
        <taxon>Lophotrochozoa</taxon>
        <taxon>Mollusca</taxon>
        <taxon>Bivalvia</taxon>
        <taxon>Autobranchia</taxon>
        <taxon>Pteriomorphia</taxon>
        <taxon>Mytilida</taxon>
        <taxon>Mytiloidea</taxon>
        <taxon>Mytilidae</taxon>
        <taxon>Mytilinae</taxon>
        <taxon>Mytilus</taxon>
    </lineage>
</organism>
<name>A0A6J8BLT6_MYTCO</name>
<dbReference type="PANTHER" id="PTHR23080:SF133">
    <property type="entry name" value="SI:CH211-262I1.5-RELATED"/>
    <property type="match status" value="1"/>
</dbReference>
<dbReference type="SMART" id="SM00692">
    <property type="entry name" value="DM3"/>
    <property type="match status" value="1"/>
</dbReference>
<comment type="cofactor">
    <cofactor evidence="1">
        <name>a divalent metal cation</name>
        <dbReference type="ChEBI" id="CHEBI:60240"/>
    </cofactor>
</comment>
<evidence type="ECO:0000313" key="10">
    <source>
        <dbReference type="EMBL" id="CAC5383774.1"/>
    </source>
</evidence>
<keyword evidence="4" id="KW-0862">Zinc</keyword>
<dbReference type="GO" id="GO:0008270">
    <property type="term" value="F:zinc ion binding"/>
    <property type="evidence" value="ECO:0007669"/>
    <property type="project" value="UniProtKB-KW"/>
</dbReference>
<protein>
    <recommendedName>
        <fullName evidence="9">THAP-type domain-containing protein</fullName>
    </recommendedName>
</protein>
<evidence type="ECO:0000256" key="7">
    <source>
        <dbReference type="SAM" id="Coils"/>
    </source>
</evidence>
<keyword evidence="7" id="KW-0175">Coiled coil</keyword>
<dbReference type="SUPFAM" id="SSF57716">
    <property type="entry name" value="Glucocorticoid receptor-like (DNA-binding domain)"/>
    <property type="match status" value="1"/>
</dbReference>
<dbReference type="Pfam" id="PF05485">
    <property type="entry name" value="THAP"/>
    <property type="match status" value="1"/>
</dbReference>
<evidence type="ECO:0000256" key="6">
    <source>
        <dbReference type="PROSITE-ProRule" id="PRU00309"/>
    </source>
</evidence>
<keyword evidence="8" id="KW-1133">Transmembrane helix</keyword>
<dbReference type="SMART" id="SM00980">
    <property type="entry name" value="THAP"/>
    <property type="match status" value="1"/>
</dbReference>
<dbReference type="InterPro" id="IPR038441">
    <property type="entry name" value="THAP_Znf_sf"/>
</dbReference>
<keyword evidence="2" id="KW-0479">Metal-binding</keyword>
<dbReference type="InterPro" id="IPR027805">
    <property type="entry name" value="Transposase_HTH_dom"/>
</dbReference>